<dbReference type="RefSeq" id="WP_137165265.1">
    <property type="nucleotide sequence ID" value="NZ_CP032342.1"/>
</dbReference>
<dbReference type="Proteomes" id="UP001277471">
    <property type="component" value="Unassembled WGS sequence"/>
</dbReference>
<evidence type="ECO:0000313" key="2">
    <source>
        <dbReference type="EMBL" id="MDX5950021.1"/>
    </source>
</evidence>
<feature type="transmembrane region" description="Helical" evidence="1">
    <location>
        <begin position="46"/>
        <end position="64"/>
    </location>
</feature>
<protein>
    <recommendedName>
        <fullName evidence="4">SLATT domain-containing protein</fullName>
    </recommendedName>
</protein>
<feature type="transmembrane region" description="Helical" evidence="1">
    <location>
        <begin position="162"/>
        <end position="182"/>
    </location>
</feature>
<evidence type="ECO:0008006" key="4">
    <source>
        <dbReference type="Google" id="ProtNLM"/>
    </source>
</evidence>
<evidence type="ECO:0000256" key="1">
    <source>
        <dbReference type="SAM" id="Phobius"/>
    </source>
</evidence>
<reference evidence="2 3" key="1">
    <citation type="submission" date="2023-11" db="EMBL/GenBank/DDBJ databases">
        <title>MicrobeMod: A computational toolkit for identifying prokaryotic methylation and restriction-modification with nanopore sequencing.</title>
        <authorList>
            <person name="Crits-Christoph A."/>
            <person name="Kang S.C."/>
            <person name="Lee H."/>
            <person name="Ostrov N."/>
        </authorList>
    </citation>
    <scope>NUCLEOTIDE SEQUENCE [LARGE SCALE GENOMIC DNA]</scope>
    <source>
        <strain evidence="2 3">ATCC 29145</strain>
    </source>
</reference>
<proteinExistence type="predicted"/>
<keyword evidence="3" id="KW-1185">Reference proteome</keyword>
<accession>A0ABU4NZV5</accession>
<organism evidence="2 3">
    <name type="scientific">Azospirillum brasilense</name>
    <dbReference type="NCBI Taxonomy" id="192"/>
    <lineage>
        <taxon>Bacteria</taxon>
        <taxon>Pseudomonadati</taxon>
        <taxon>Pseudomonadota</taxon>
        <taxon>Alphaproteobacteria</taxon>
        <taxon>Rhodospirillales</taxon>
        <taxon>Azospirillaceae</taxon>
        <taxon>Azospirillum</taxon>
    </lineage>
</organism>
<feature type="transmembrane region" description="Helical" evidence="1">
    <location>
        <begin position="76"/>
        <end position="98"/>
    </location>
</feature>
<gene>
    <name evidence="2" type="ORF">SIM66_02185</name>
</gene>
<evidence type="ECO:0000313" key="3">
    <source>
        <dbReference type="Proteomes" id="UP001277471"/>
    </source>
</evidence>
<sequence>MAEDSNGELNRRPGTSLGGEIGFNYYKLKIERAAGAWEHIFRITQWNYAAFGATLLAMNSGFIINEKPPENSDYVIIIACVFVITASVSSSVMVYLYLNYSYFLFSHARQVEKAWLRSKDGRKFVEEILKGDDYKLDKYLYRSEHVDLSREGIVLMLKSANVQVNLIPAVIALLVMVAVIFIKK</sequence>
<comment type="caution">
    <text evidence="2">The sequence shown here is derived from an EMBL/GenBank/DDBJ whole genome shotgun (WGS) entry which is preliminary data.</text>
</comment>
<dbReference type="GeneID" id="56447574"/>
<keyword evidence="1" id="KW-0812">Transmembrane</keyword>
<keyword evidence="1" id="KW-1133">Transmembrane helix</keyword>
<name>A0ABU4NZV5_AZOBR</name>
<dbReference type="EMBL" id="JAWXYC010000001">
    <property type="protein sequence ID" value="MDX5950021.1"/>
    <property type="molecule type" value="Genomic_DNA"/>
</dbReference>
<keyword evidence="1" id="KW-0472">Membrane</keyword>